<protein>
    <submittedName>
        <fullName evidence="1">Uncharacterized protein</fullName>
    </submittedName>
</protein>
<dbReference type="Proteomes" id="UP000092154">
    <property type="component" value="Unassembled WGS sequence"/>
</dbReference>
<name>A0A1B7N0D8_9AGAM</name>
<proteinExistence type="predicted"/>
<reference evidence="1 2" key="1">
    <citation type="submission" date="2016-06" db="EMBL/GenBank/DDBJ databases">
        <title>Comparative genomics of the ectomycorrhizal sister species Rhizopogon vinicolor and Rhizopogon vesiculosus (Basidiomycota: Boletales) reveals a divergence of the mating type B locus.</title>
        <authorList>
            <consortium name="DOE Joint Genome Institute"/>
            <person name="Mujic A.B."/>
            <person name="Kuo A."/>
            <person name="Tritt A."/>
            <person name="Lipzen A."/>
            <person name="Chen C."/>
            <person name="Johnson J."/>
            <person name="Sharma A."/>
            <person name="Barry K."/>
            <person name="Grigoriev I.V."/>
            <person name="Spatafora J.W."/>
        </authorList>
    </citation>
    <scope>NUCLEOTIDE SEQUENCE [LARGE SCALE GENOMIC DNA]</scope>
    <source>
        <strain evidence="1 2">AM-OR11-026</strain>
    </source>
</reference>
<dbReference type="EMBL" id="KV448301">
    <property type="protein sequence ID" value="OAX38315.1"/>
    <property type="molecule type" value="Genomic_DNA"/>
</dbReference>
<organism evidence="1 2">
    <name type="scientific">Rhizopogon vinicolor AM-OR11-026</name>
    <dbReference type="NCBI Taxonomy" id="1314800"/>
    <lineage>
        <taxon>Eukaryota</taxon>
        <taxon>Fungi</taxon>
        <taxon>Dikarya</taxon>
        <taxon>Basidiomycota</taxon>
        <taxon>Agaricomycotina</taxon>
        <taxon>Agaricomycetes</taxon>
        <taxon>Agaricomycetidae</taxon>
        <taxon>Boletales</taxon>
        <taxon>Suillineae</taxon>
        <taxon>Rhizopogonaceae</taxon>
        <taxon>Rhizopogon</taxon>
    </lineage>
</organism>
<gene>
    <name evidence="1" type="ORF">K503DRAFT_770608</name>
</gene>
<sequence>MLPCSFSALSPSLHPRFLLLRYFHSGVPPHVIDSAEFRVFCSTLNANYKPPSATTLSDRLIPNERARIIKEMVDHLKTERDLHLTITFDGGKIRKPKSFYTIHVTVGDR</sequence>
<keyword evidence="2" id="KW-1185">Reference proteome</keyword>
<dbReference type="OrthoDB" id="2670148at2759"/>
<accession>A0A1B7N0D8</accession>
<dbReference type="InParanoid" id="A0A1B7N0D8"/>
<evidence type="ECO:0000313" key="2">
    <source>
        <dbReference type="Proteomes" id="UP000092154"/>
    </source>
</evidence>
<dbReference type="AlphaFoldDB" id="A0A1B7N0D8"/>
<evidence type="ECO:0000313" key="1">
    <source>
        <dbReference type="EMBL" id="OAX38315.1"/>
    </source>
</evidence>